<evidence type="ECO:0000313" key="2">
    <source>
        <dbReference type="Proteomes" id="UP000249746"/>
    </source>
</evidence>
<reference evidence="1 2" key="1">
    <citation type="submission" date="2017-03" db="EMBL/GenBank/DDBJ databases">
        <title>Genomic and clinical evidence uncovers the enterohepatic species Helicobacter valdiviensis as a potential human intestinal pathogen.</title>
        <authorList>
            <person name="Fresia P."/>
            <person name="Jara R."/>
            <person name="Sierra R."/>
            <person name="Ferres I."/>
            <person name="Greif G."/>
            <person name="Iraola G."/>
            <person name="Collado L."/>
        </authorList>
    </citation>
    <scope>NUCLEOTIDE SEQUENCE [LARGE SCALE GENOMIC DNA]</scope>
    <source>
        <strain evidence="1 2">WBE14</strain>
    </source>
</reference>
<dbReference type="GO" id="GO:0009279">
    <property type="term" value="C:cell outer membrane"/>
    <property type="evidence" value="ECO:0007669"/>
    <property type="project" value="InterPro"/>
</dbReference>
<protein>
    <submittedName>
        <fullName evidence="1">Uncharacterized protein</fullName>
    </submittedName>
</protein>
<comment type="caution">
    <text evidence="1">The sequence shown here is derived from an EMBL/GenBank/DDBJ whole genome shotgun (WGS) entry which is preliminary data.</text>
</comment>
<dbReference type="RefSeq" id="WP_111229315.1">
    <property type="nucleotide sequence ID" value="NZ_NBIU01000005.1"/>
</dbReference>
<dbReference type="GO" id="GO:0043165">
    <property type="term" value="P:Gram-negative-bacterium-type cell outer membrane assembly"/>
    <property type="evidence" value="ECO:0007669"/>
    <property type="project" value="InterPro"/>
</dbReference>
<keyword evidence="2" id="KW-1185">Reference proteome</keyword>
<dbReference type="GO" id="GO:1990351">
    <property type="term" value="C:transporter complex"/>
    <property type="evidence" value="ECO:0007669"/>
    <property type="project" value="TreeGrafter"/>
</dbReference>
<dbReference type="Proteomes" id="UP000249746">
    <property type="component" value="Unassembled WGS sequence"/>
</dbReference>
<dbReference type="PANTHER" id="PTHR30189">
    <property type="entry name" value="LPS-ASSEMBLY PROTEIN"/>
    <property type="match status" value="1"/>
</dbReference>
<accession>A0A2W6MVR1</accession>
<dbReference type="InterPro" id="IPR050218">
    <property type="entry name" value="LptD"/>
</dbReference>
<dbReference type="EMBL" id="NBIU01000005">
    <property type="protein sequence ID" value="PZT48595.1"/>
    <property type="molecule type" value="Genomic_DNA"/>
</dbReference>
<organism evidence="1 2">
    <name type="scientific">Helicobacter valdiviensis</name>
    <dbReference type="NCBI Taxonomy" id="1458358"/>
    <lineage>
        <taxon>Bacteria</taxon>
        <taxon>Pseudomonadati</taxon>
        <taxon>Campylobacterota</taxon>
        <taxon>Epsilonproteobacteria</taxon>
        <taxon>Campylobacterales</taxon>
        <taxon>Helicobacteraceae</taxon>
        <taxon>Helicobacter</taxon>
    </lineage>
</organism>
<dbReference type="InterPro" id="IPR020889">
    <property type="entry name" value="LipoPS_assembly_LptD"/>
</dbReference>
<name>A0A2W6MVR1_9HELI</name>
<dbReference type="OrthoDB" id="9760225at2"/>
<dbReference type="HAMAP" id="MF_01411">
    <property type="entry name" value="LPS_assembly_LptD"/>
    <property type="match status" value="1"/>
</dbReference>
<proteinExistence type="inferred from homology"/>
<dbReference type="GO" id="GO:0015920">
    <property type="term" value="P:lipopolysaccharide transport"/>
    <property type="evidence" value="ECO:0007669"/>
    <property type="project" value="InterPro"/>
</dbReference>
<sequence length="717" mass="84165">MQTIIDKALKNTFKFSLIATLSLAALEAKPSIKHYDKSNQAVFEFLADDMEYNKEEVIGKGYATVINADYYVTANKAIYNTKTSEITLIGNVNAYKGNSLFLKAENVKIKLKEDYSFLKPFYLQDSQSGLWISAEEAQLDDNVYKIDESSISTCSVNNPIWKLKVAQGEYDVNNEWLSVWHPRFCIYDMPVMYFPYLSFSLGYKRKSGLLYPIVGNSRDDGFIYSQPIFIAPKDNWDMTFSPQIRTQRGGGFFNEFRMIDKKDEILWANFGVFGDSKSYQNEYDLENRQHFGFQLEYQTKNLFIEPKKESYFKEDGLYANISQINDIDYFRLQEDERVQNRTDLQGSLLTSRLNYFLKSDQDYIGVYGRYYTDLELTSNANTMQTLPHVQYHRQMESIFLDNLYYSVDYQIKNHTRPSGYRAVQQEISLPLTYSQPLIEDYLNLSVSPIVYASSVQYSNIDRGLNLENGTYLNHYYDFKLNSDLMKNYGDFSHTLSLESEFILPAAKHKKGDFTSFFELPGDRKQVKFGAKQYFYNAQNDLVLSHKIRQHIYMDDTKDKYGEIENEIQYFYDYRWDFLSSIYYSHQKNRISEATHQVNYNDELINVFFGHYFREEFAHQDLYRGRFGEASYINAGFSKEFDYFNIYAKIGYDYKENYFKTWQVGVDTSIRCFSFGVKYVSEIYPTLTTRGAEAKDEKYVLFEIKFIPLLSSDLKVGN</sequence>
<dbReference type="AlphaFoldDB" id="A0A2W6MVR1"/>
<evidence type="ECO:0000313" key="1">
    <source>
        <dbReference type="EMBL" id="PZT48595.1"/>
    </source>
</evidence>
<dbReference type="PANTHER" id="PTHR30189:SF1">
    <property type="entry name" value="LPS-ASSEMBLY PROTEIN LPTD"/>
    <property type="match status" value="1"/>
</dbReference>
<gene>
    <name evidence="1" type="ORF">B6S12_02840</name>
</gene>